<dbReference type="GO" id="GO:0006749">
    <property type="term" value="P:glutathione metabolic process"/>
    <property type="evidence" value="ECO:0007669"/>
    <property type="project" value="TreeGrafter"/>
</dbReference>
<dbReference type="Gene3D" id="3.30.420.40">
    <property type="match status" value="1"/>
</dbReference>
<proteinExistence type="predicted"/>
<feature type="domain" description="Acetophenone carboxylase-like C-terminal" evidence="3">
    <location>
        <begin position="543"/>
        <end position="718"/>
    </location>
</feature>
<dbReference type="PANTHER" id="PTHR11365:SF23">
    <property type="entry name" value="HYPOTHETICAL 5-OXOPROLINASE (EUROFUNG)-RELATED"/>
    <property type="match status" value="1"/>
</dbReference>
<dbReference type="Pfam" id="PF05378">
    <property type="entry name" value="Hydant_A_N"/>
    <property type="match status" value="1"/>
</dbReference>
<dbReference type="InterPro" id="IPR045079">
    <property type="entry name" value="Oxoprolinase-like"/>
</dbReference>
<dbReference type="Pfam" id="PF19278">
    <property type="entry name" value="Hydant_A_C"/>
    <property type="match status" value="1"/>
</dbReference>
<dbReference type="EMBL" id="CADCTR010003321">
    <property type="protein sequence ID" value="CAA9394387.1"/>
    <property type="molecule type" value="Genomic_DNA"/>
</dbReference>
<name>A0A6J4NT20_9CHLR</name>
<dbReference type="InterPro" id="IPR049517">
    <property type="entry name" value="ACX-like_C"/>
</dbReference>
<dbReference type="GO" id="GO:0005829">
    <property type="term" value="C:cytosol"/>
    <property type="evidence" value="ECO:0007669"/>
    <property type="project" value="TreeGrafter"/>
</dbReference>
<dbReference type="InterPro" id="IPR002821">
    <property type="entry name" value="Hydantoinase_A"/>
</dbReference>
<dbReference type="Pfam" id="PF01968">
    <property type="entry name" value="Hydantoinase_A"/>
    <property type="match status" value="1"/>
</dbReference>
<dbReference type="InterPro" id="IPR008040">
    <property type="entry name" value="Hydant_A_N"/>
</dbReference>
<feature type="domain" description="Hydantoinase/oxoprolinase N-terminal" evidence="2">
    <location>
        <begin position="32"/>
        <end position="219"/>
    </location>
</feature>
<reference evidence="4" key="1">
    <citation type="submission" date="2020-02" db="EMBL/GenBank/DDBJ databases">
        <authorList>
            <person name="Meier V. D."/>
        </authorList>
    </citation>
    <scope>NUCLEOTIDE SEQUENCE</scope>
    <source>
        <strain evidence="4">AVDCRST_MAG93</strain>
    </source>
</reference>
<evidence type="ECO:0000259" key="2">
    <source>
        <dbReference type="Pfam" id="PF05378"/>
    </source>
</evidence>
<gene>
    <name evidence="4" type="ORF">AVDCRST_MAG93-9892</name>
</gene>
<dbReference type="AlphaFoldDB" id="A0A6J4NT20"/>
<keyword evidence="4" id="KW-0378">Hydrolase</keyword>
<protein>
    <submittedName>
        <fullName evidence="4">N-methylhydantoinase A</fullName>
        <ecNumber evidence="4">3.5.2.14</ecNumber>
    </submittedName>
</protein>
<evidence type="ECO:0000259" key="3">
    <source>
        <dbReference type="Pfam" id="PF19278"/>
    </source>
</evidence>
<feature type="domain" description="Hydantoinase A/oxoprolinase" evidence="1">
    <location>
        <begin position="241"/>
        <end position="528"/>
    </location>
</feature>
<dbReference type="EC" id="3.5.2.14" evidence="4"/>
<organism evidence="4">
    <name type="scientific">uncultured Chloroflexia bacterium</name>
    <dbReference type="NCBI Taxonomy" id="1672391"/>
    <lineage>
        <taxon>Bacteria</taxon>
        <taxon>Bacillati</taxon>
        <taxon>Chloroflexota</taxon>
        <taxon>Chloroflexia</taxon>
        <taxon>environmental samples</taxon>
    </lineage>
</organism>
<evidence type="ECO:0000313" key="4">
    <source>
        <dbReference type="EMBL" id="CAA9394387.1"/>
    </source>
</evidence>
<dbReference type="InterPro" id="IPR043129">
    <property type="entry name" value="ATPase_NBD"/>
</dbReference>
<sequence>EGGLSPEVLESPDLNRRRYGKRERDIAMAYVVGIDVGGTFTDAFASDESGEVVAAKTPSTPEDFSRGVLKAVDELAARLDLPVEQFLDQVSYVCHGTTSTLNALVTGDVAKVGFITTKGHRDSIYIMNLEGRYAGLDAEKVQDLMTTRKPPPLIPKRRAKEVTERIDYKGEVLVSLDEAEVRRAVEELLEDEVEAIAVSLLWSFVNPMHEQRIREIVHELAPDLYVGLSCEISPRIREYSRSATTIMSTQVGPTLRDYLKPLRADLTEKGLKGPLLIMQGAGGAVSAEEAPKNAITTIGSVLTGGVLGATRLGELLGHKNIVSTDVGGTTFLVGMVVDGEPVFTTRMTMNQFNINVPMMKVDSIGSGGGAIAWLDDGANLRVGPRSAGASPGPACYGQGGEEPTVTDANLVLGILNPDFFLGGTKRLDVGLAERAIEAKIGDPLGLDTEQAAAAIFEIQNAQTADYLRRTVVGAGHDPRDFTVYAFGGAGPVHCSAYGAELGAREVVVPLGQTAAAFSAYGLAASDVVLSGELSDPATFPVGAEAVNQNFDQLERDLRRRLDAQGVEFEEVEFRREIDLRYTMQIFEVPTPVKNGNLGEEDVTRIVSDFEDKYHALFGKGTGYSEAGYQFITYRVFATGRLPVKPRLPEVERANGTGLDEAEKERRGVFLDSRIGRQETPIYDYSGLRHGYVIGGPAVVEAPTTTVVIPAKTSGTVDHLGNIVIRYDGGGNS</sequence>
<feature type="non-terminal residue" evidence="4">
    <location>
        <position position="1"/>
    </location>
</feature>
<dbReference type="PANTHER" id="PTHR11365">
    <property type="entry name" value="5-OXOPROLINASE RELATED"/>
    <property type="match status" value="1"/>
</dbReference>
<dbReference type="GO" id="GO:0047423">
    <property type="term" value="F:N-methylhydantoinase (ATP-hydrolyzing) activity"/>
    <property type="evidence" value="ECO:0007669"/>
    <property type="project" value="UniProtKB-EC"/>
</dbReference>
<evidence type="ECO:0000259" key="1">
    <source>
        <dbReference type="Pfam" id="PF01968"/>
    </source>
</evidence>
<accession>A0A6J4NT20</accession>
<dbReference type="SUPFAM" id="SSF53067">
    <property type="entry name" value="Actin-like ATPase domain"/>
    <property type="match status" value="2"/>
</dbReference>
<dbReference type="GO" id="GO:0017168">
    <property type="term" value="F:5-oxoprolinase (ATP-hydrolyzing) activity"/>
    <property type="evidence" value="ECO:0007669"/>
    <property type="project" value="TreeGrafter"/>
</dbReference>